<evidence type="ECO:0000313" key="1">
    <source>
        <dbReference type="EMBL" id="KAG8156083.1"/>
    </source>
</evidence>
<evidence type="ECO:0000313" key="2">
    <source>
        <dbReference type="Proteomes" id="UP000827092"/>
    </source>
</evidence>
<sequence>MCPSPTCLEQPTPFMVSHARLAYGTPLTGKRCLDSIPPAPFLAYQKVAPHWAHLILSRRAFQSRTERHFFTHFKHPTPRRSHPNRTLAAMGLAPTLGNSPGQGDLLQSPVSARSTPLNATFPTPLAIGGFGAGASPGSSPLLRESLLVSFPRLFYMLKFSGLSRPDLRST</sequence>
<dbReference type="Proteomes" id="UP000827092">
    <property type="component" value="Unassembled WGS sequence"/>
</dbReference>
<reference evidence="1 2" key="1">
    <citation type="journal article" date="2022" name="Nat. Ecol. Evol.">
        <title>A masculinizing supergene underlies an exaggerated male reproductive morph in a spider.</title>
        <authorList>
            <person name="Hendrickx F."/>
            <person name="De Corte Z."/>
            <person name="Sonet G."/>
            <person name="Van Belleghem S.M."/>
            <person name="Kostlbacher S."/>
            <person name="Vangestel C."/>
        </authorList>
    </citation>
    <scope>NUCLEOTIDE SEQUENCE [LARGE SCALE GENOMIC DNA]</scope>
    <source>
        <strain evidence="1">W744_W776</strain>
    </source>
</reference>
<gene>
    <name evidence="1" type="ORF">JTE90_016409</name>
</gene>
<dbReference type="EMBL" id="JAFNEN010006337">
    <property type="protein sequence ID" value="KAG8156083.1"/>
    <property type="molecule type" value="Genomic_DNA"/>
</dbReference>
<proteinExistence type="predicted"/>
<protein>
    <submittedName>
        <fullName evidence="1">Uncharacterized protein</fullName>
    </submittedName>
</protein>
<comment type="caution">
    <text evidence="1">The sequence shown here is derived from an EMBL/GenBank/DDBJ whole genome shotgun (WGS) entry which is preliminary data.</text>
</comment>
<accession>A0AAV6TDR5</accession>
<keyword evidence="2" id="KW-1185">Reference proteome</keyword>
<organism evidence="1 2">
    <name type="scientific">Oedothorax gibbosus</name>
    <dbReference type="NCBI Taxonomy" id="931172"/>
    <lineage>
        <taxon>Eukaryota</taxon>
        <taxon>Metazoa</taxon>
        <taxon>Ecdysozoa</taxon>
        <taxon>Arthropoda</taxon>
        <taxon>Chelicerata</taxon>
        <taxon>Arachnida</taxon>
        <taxon>Araneae</taxon>
        <taxon>Araneomorphae</taxon>
        <taxon>Entelegynae</taxon>
        <taxon>Araneoidea</taxon>
        <taxon>Linyphiidae</taxon>
        <taxon>Erigoninae</taxon>
        <taxon>Oedothorax</taxon>
    </lineage>
</organism>
<name>A0AAV6TDR5_9ARAC</name>
<dbReference type="AlphaFoldDB" id="A0AAV6TDR5"/>